<evidence type="ECO:0000313" key="6">
    <source>
        <dbReference type="Proteomes" id="UP000006671"/>
    </source>
</evidence>
<dbReference type="CDD" id="cd21340">
    <property type="entry name" value="PPP1R42"/>
    <property type="match status" value="1"/>
</dbReference>
<evidence type="ECO:0000256" key="1">
    <source>
        <dbReference type="ARBA" id="ARBA00022614"/>
    </source>
</evidence>
<dbReference type="SMART" id="SM00365">
    <property type="entry name" value="LRR_SD22"/>
    <property type="match status" value="5"/>
</dbReference>
<dbReference type="KEGG" id="ngr:NAEGRDRAFT_45719"/>
<dbReference type="InterPro" id="IPR032675">
    <property type="entry name" value="LRR_dom_sf"/>
</dbReference>
<dbReference type="Gene3D" id="1.25.10.10">
    <property type="entry name" value="Leucine-rich Repeat Variant"/>
    <property type="match status" value="1"/>
</dbReference>
<dbReference type="Pfam" id="PF12799">
    <property type="entry name" value="LRR_4"/>
    <property type="match status" value="1"/>
</dbReference>
<gene>
    <name evidence="5" type="ORF">NAEGRDRAFT_45719</name>
</gene>
<dbReference type="OMA" id="LHFDSCN"/>
<feature type="coiled-coil region" evidence="3">
    <location>
        <begin position="416"/>
        <end position="450"/>
    </location>
</feature>
<evidence type="ECO:0000256" key="3">
    <source>
        <dbReference type="SAM" id="Coils"/>
    </source>
</evidence>
<accession>D2V0K7</accession>
<dbReference type="SUPFAM" id="SSF52058">
    <property type="entry name" value="L domain-like"/>
    <property type="match status" value="1"/>
</dbReference>
<dbReference type="PANTHER" id="PTHR46652">
    <property type="entry name" value="LEUCINE-RICH REPEAT AND IQ DOMAIN-CONTAINING PROTEIN 1-RELATED"/>
    <property type="match status" value="1"/>
</dbReference>
<keyword evidence="2" id="KW-0677">Repeat</keyword>
<dbReference type="RefSeq" id="XP_002682283.1">
    <property type="nucleotide sequence ID" value="XM_002682237.1"/>
</dbReference>
<feature type="compositionally biased region" description="Polar residues" evidence="4">
    <location>
        <begin position="86"/>
        <end position="116"/>
    </location>
</feature>
<dbReference type="InParanoid" id="D2V0K7"/>
<dbReference type="InterPro" id="IPR011989">
    <property type="entry name" value="ARM-like"/>
</dbReference>
<dbReference type="InterPro" id="IPR050836">
    <property type="entry name" value="SDS22/Internalin_LRR"/>
</dbReference>
<protein>
    <submittedName>
        <fullName evidence="5">Predicted protein</fullName>
    </submittedName>
</protein>
<keyword evidence="1" id="KW-0433">Leucine-rich repeat</keyword>
<feature type="compositionally biased region" description="Polar residues" evidence="4">
    <location>
        <begin position="1"/>
        <end position="15"/>
    </location>
</feature>
<dbReference type="InterPro" id="IPR003591">
    <property type="entry name" value="Leu-rich_rpt_typical-subtyp"/>
</dbReference>
<reference evidence="5 6" key="1">
    <citation type="journal article" date="2010" name="Cell">
        <title>The genome of Naegleria gruberi illuminates early eukaryotic versatility.</title>
        <authorList>
            <person name="Fritz-Laylin L.K."/>
            <person name="Prochnik S.E."/>
            <person name="Ginger M.L."/>
            <person name="Dacks J.B."/>
            <person name="Carpenter M.L."/>
            <person name="Field M.C."/>
            <person name="Kuo A."/>
            <person name="Paredez A."/>
            <person name="Chapman J."/>
            <person name="Pham J."/>
            <person name="Shu S."/>
            <person name="Neupane R."/>
            <person name="Cipriano M."/>
            <person name="Mancuso J."/>
            <person name="Tu H."/>
            <person name="Salamov A."/>
            <person name="Lindquist E."/>
            <person name="Shapiro H."/>
            <person name="Lucas S."/>
            <person name="Grigoriev I.V."/>
            <person name="Cande W.Z."/>
            <person name="Fulton C."/>
            <person name="Rokhsar D.S."/>
            <person name="Dawson S.C."/>
        </authorList>
    </citation>
    <scope>NUCLEOTIDE SEQUENCE [LARGE SCALE GENOMIC DNA]</scope>
    <source>
        <strain evidence="5 6">NEG-M</strain>
    </source>
</reference>
<feature type="region of interest" description="Disordered" evidence="4">
    <location>
        <begin position="1"/>
        <end position="122"/>
    </location>
</feature>
<feature type="compositionally biased region" description="Low complexity" evidence="4">
    <location>
        <begin position="31"/>
        <end position="85"/>
    </location>
</feature>
<dbReference type="InterPro" id="IPR001611">
    <property type="entry name" value="Leu-rich_rpt"/>
</dbReference>
<dbReference type="Pfam" id="PF21040">
    <property type="entry name" value="CEP104-like_TOG"/>
    <property type="match status" value="1"/>
</dbReference>
<dbReference type="EMBL" id="GG738847">
    <property type="protein sequence ID" value="EFC49539.1"/>
    <property type="molecule type" value="Genomic_DNA"/>
</dbReference>
<dbReference type="AlphaFoldDB" id="D2V0K7"/>
<dbReference type="SMART" id="SM00369">
    <property type="entry name" value="LRR_TYP"/>
    <property type="match status" value="3"/>
</dbReference>
<dbReference type="STRING" id="5762.D2V0K7"/>
<dbReference type="Proteomes" id="UP000006671">
    <property type="component" value="Unassembled WGS sequence"/>
</dbReference>
<dbReference type="eggNOG" id="KOG0531">
    <property type="taxonomic scope" value="Eukaryota"/>
</dbReference>
<keyword evidence="6" id="KW-1185">Reference proteome</keyword>
<sequence>MSSNNPRGFNQQQNINRRELSFNVVGVGKQNSNTSTNTTSNGGSSSPTTNSTTNNVVTSTTNSKPSNTSPKSSKSSSSSANSTSSQRQANNAPIKSSTPLTKQSSGTQLTTRSGVESSSSSAAISKRLTSAATTVSSTTSNSIKSTSSSIALSSASSSSNLLQTVLSKEEEAELIKELCGEEMYLLLISSKHQEREEFLTRLNVWINQSSNLPHGFMIFPSVNLPIEKTRVLKVLAIILRMTLVDKIIKIVQLAYSTCILLVESAPVQQAKNITHLKEGLSQILPLLMTKVIDSNERNSKSAIQAVTKMSTVKVISKLVFNYALLSINSGKPLSPKAIQGRISLVESLVLKHGLNNSSLEVSIQFLDFLNECLTHKTVQVKDSCIELLAIMHKSMGKELFDLNVMDKLPSKTSTLVQKLEIKIRAKKQEEIEEEKKKEELKNQKTQNETNIVFKQGDISRELIMKKSLKKIQSGESIRSFLKSLTHLHFDSCNISKIINLEHCPNLRVLYLYDNRITKIEGLNNNKQLIHLHLHHNLIEKIEGLDELVNLQQLYLNNNRIKIVENLTKLQKLQELHLQQQDIENSMILDSDSMKSLSNSLTLLDLSNNKIEDSLSIGFLENLIELDLSKNRIDKMDQILFILESNRQLHSLNLIGNSVCDSYKMRDQIIVSSSSDLTLLNQVEITDIQREFLLSFEHQKLKRTSSDNNGMNLALHNNRQTNSNENDPNFLKDLLTIN</sequence>
<proteinExistence type="predicted"/>
<dbReference type="PANTHER" id="PTHR46652:SF3">
    <property type="entry name" value="LEUCINE-RICH REPEAT-CONTAINING PROTEIN 9"/>
    <property type="match status" value="1"/>
</dbReference>
<keyword evidence="3" id="KW-0175">Coiled coil</keyword>
<evidence type="ECO:0000256" key="2">
    <source>
        <dbReference type="ARBA" id="ARBA00022737"/>
    </source>
</evidence>
<dbReference type="VEuPathDB" id="AmoebaDB:NAEGRDRAFT_45719"/>
<organism evidence="6">
    <name type="scientific">Naegleria gruberi</name>
    <name type="common">Amoeba</name>
    <dbReference type="NCBI Taxonomy" id="5762"/>
    <lineage>
        <taxon>Eukaryota</taxon>
        <taxon>Discoba</taxon>
        <taxon>Heterolobosea</taxon>
        <taxon>Tetramitia</taxon>
        <taxon>Eutetramitia</taxon>
        <taxon>Vahlkampfiidae</taxon>
        <taxon>Naegleria</taxon>
    </lineage>
</organism>
<dbReference type="GeneID" id="8862808"/>
<dbReference type="OrthoDB" id="10262005at2759"/>
<name>D2V0K7_NAEGR</name>
<dbReference type="PROSITE" id="PS51450">
    <property type="entry name" value="LRR"/>
    <property type="match status" value="6"/>
</dbReference>
<evidence type="ECO:0000313" key="5">
    <source>
        <dbReference type="EMBL" id="EFC49539.1"/>
    </source>
</evidence>
<evidence type="ECO:0000256" key="4">
    <source>
        <dbReference type="SAM" id="MobiDB-lite"/>
    </source>
</evidence>
<dbReference type="Gene3D" id="3.80.10.10">
    <property type="entry name" value="Ribonuclease Inhibitor"/>
    <property type="match status" value="2"/>
</dbReference>
<dbReference type="InterPro" id="IPR025875">
    <property type="entry name" value="Leu-rich_rpt_4"/>
</dbReference>